<organism evidence="1 2">
    <name type="scientific">Batillaria attramentaria</name>
    <dbReference type="NCBI Taxonomy" id="370345"/>
    <lineage>
        <taxon>Eukaryota</taxon>
        <taxon>Metazoa</taxon>
        <taxon>Spiralia</taxon>
        <taxon>Lophotrochozoa</taxon>
        <taxon>Mollusca</taxon>
        <taxon>Gastropoda</taxon>
        <taxon>Caenogastropoda</taxon>
        <taxon>Sorbeoconcha</taxon>
        <taxon>Cerithioidea</taxon>
        <taxon>Batillariidae</taxon>
        <taxon>Batillaria</taxon>
    </lineage>
</organism>
<dbReference type="AlphaFoldDB" id="A0ABD0JK00"/>
<evidence type="ECO:0000313" key="1">
    <source>
        <dbReference type="EMBL" id="KAK7475063.1"/>
    </source>
</evidence>
<sequence length="78" mass="8925">MQCARQPHTNSTEQPRWQPHHLTQTLQCMKATELNRNVSCVFARIDISAAAHLAIAETQFKGFQFLLILKHSQPTPWA</sequence>
<proteinExistence type="predicted"/>
<gene>
    <name evidence="1" type="ORF">BaRGS_00033676</name>
</gene>
<protein>
    <submittedName>
        <fullName evidence="1">Uncharacterized protein</fullName>
    </submittedName>
</protein>
<keyword evidence="2" id="KW-1185">Reference proteome</keyword>
<comment type="caution">
    <text evidence="1">The sequence shown here is derived from an EMBL/GenBank/DDBJ whole genome shotgun (WGS) entry which is preliminary data.</text>
</comment>
<dbReference type="Proteomes" id="UP001519460">
    <property type="component" value="Unassembled WGS sequence"/>
</dbReference>
<evidence type="ECO:0000313" key="2">
    <source>
        <dbReference type="Proteomes" id="UP001519460"/>
    </source>
</evidence>
<reference evidence="1 2" key="1">
    <citation type="journal article" date="2023" name="Sci. Data">
        <title>Genome assembly of the Korean intertidal mud-creeper Batillaria attramentaria.</title>
        <authorList>
            <person name="Patra A.K."/>
            <person name="Ho P.T."/>
            <person name="Jun S."/>
            <person name="Lee S.J."/>
            <person name="Kim Y."/>
            <person name="Won Y.J."/>
        </authorList>
    </citation>
    <scope>NUCLEOTIDE SEQUENCE [LARGE SCALE GENOMIC DNA]</scope>
    <source>
        <strain evidence="1">Wonlab-2016</strain>
    </source>
</reference>
<name>A0ABD0JK00_9CAEN</name>
<accession>A0ABD0JK00</accession>
<dbReference type="EMBL" id="JACVVK020000416">
    <property type="protein sequence ID" value="KAK7475063.1"/>
    <property type="molecule type" value="Genomic_DNA"/>
</dbReference>